<dbReference type="Pfam" id="PF08208">
    <property type="entry name" value="RNA_polI_A34"/>
    <property type="match status" value="1"/>
</dbReference>
<feature type="compositionally biased region" description="Basic and acidic residues" evidence="1">
    <location>
        <begin position="8"/>
        <end position="24"/>
    </location>
</feature>
<feature type="compositionally biased region" description="Low complexity" evidence="1">
    <location>
        <begin position="182"/>
        <end position="192"/>
    </location>
</feature>
<accession>A0A165CUZ6</accession>
<sequence length="279" mass="30164">MSSSAGSDSEREGSLPMATKEHSDGQVASSKAKSRAEGVAPANGSGKDEDWEYKPPPGFTLIDHDVDVGKFDWDALKDDENLELWVIRMPKGLEAKHLENVKLDVPSSSRATRIGYIDRKSTAYDVWSLGDGSADVVGGEELKSLSCLLPRKRKGGRLYQAPRPIARHLVITAKPVLPTLAAPEASSSGSAPMYKNPPRPRYPSEVLTHRFMPIGSVSSTNTLLDSMDVDQVEDSSMSPSTQGRPSADVFATAGELPKKKKRKGESSRVKTSRKTKTAA</sequence>
<dbReference type="PANTHER" id="PTHR28155">
    <property type="entry name" value="ACR243WP"/>
    <property type="match status" value="1"/>
</dbReference>
<dbReference type="InterPro" id="IPR013240">
    <property type="entry name" value="DNA-dir_RNA_pol1_su_RPA34"/>
</dbReference>
<name>A0A165CUZ6_9APHY</name>
<dbReference type="InParanoid" id="A0A165CUZ6"/>
<feature type="region of interest" description="Disordered" evidence="1">
    <location>
        <begin position="226"/>
        <end position="279"/>
    </location>
</feature>
<dbReference type="AlphaFoldDB" id="A0A165CUZ6"/>
<feature type="compositionally biased region" description="Basic residues" evidence="1">
    <location>
        <begin position="270"/>
        <end position="279"/>
    </location>
</feature>
<proteinExistence type="predicted"/>
<evidence type="ECO:0000313" key="3">
    <source>
        <dbReference type="Proteomes" id="UP000076871"/>
    </source>
</evidence>
<reference evidence="2 3" key="1">
    <citation type="journal article" date="2016" name="Mol. Biol. Evol.">
        <title>Comparative Genomics of Early-Diverging Mushroom-Forming Fungi Provides Insights into the Origins of Lignocellulose Decay Capabilities.</title>
        <authorList>
            <person name="Nagy L.G."/>
            <person name="Riley R."/>
            <person name="Tritt A."/>
            <person name="Adam C."/>
            <person name="Daum C."/>
            <person name="Floudas D."/>
            <person name="Sun H."/>
            <person name="Yadav J.S."/>
            <person name="Pangilinan J."/>
            <person name="Larsson K.H."/>
            <person name="Matsuura K."/>
            <person name="Barry K."/>
            <person name="Labutti K."/>
            <person name="Kuo R."/>
            <person name="Ohm R.A."/>
            <person name="Bhattacharya S.S."/>
            <person name="Shirouzu T."/>
            <person name="Yoshinaga Y."/>
            <person name="Martin F.M."/>
            <person name="Grigoriev I.V."/>
            <person name="Hibbett D.S."/>
        </authorList>
    </citation>
    <scope>NUCLEOTIDE SEQUENCE [LARGE SCALE GENOMIC DNA]</scope>
    <source>
        <strain evidence="2 3">93-53</strain>
    </source>
</reference>
<feature type="compositionally biased region" description="Polar residues" evidence="1">
    <location>
        <begin position="234"/>
        <end position="244"/>
    </location>
</feature>
<dbReference type="EMBL" id="KV427643">
    <property type="protein sequence ID" value="KZT03475.1"/>
    <property type="molecule type" value="Genomic_DNA"/>
</dbReference>
<dbReference type="RefSeq" id="XP_040761215.1">
    <property type="nucleotide sequence ID" value="XM_040904814.1"/>
</dbReference>
<dbReference type="GO" id="GO:0006360">
    <property type="term" value="P:transcription by RNA polymerase I"/>
    <property type="evidence" value="ECO:0007669"/>
    <property type="project" value="InterPro"/>
</dbReference>
<dbReference type="InterPro" id="IPR053263">
    <property type="entry name" value="Euk_RPA34_RNAP_subunit"/>
</dbReference>
<dbReference type="PANTHER" id="PTHR28155:SF1">
    <property type="entry name" value="DNA-DIRECTED RNA POLYMERASE I SUBUNIT RPA34.5-DOMAIN-CONTAINING PROTEIN"/>
    <property type="match status" value="1"/>
</dbReference>
<dbReference type="Proteomes" id="UP000076871">
    <property type="component" value="Unassembled WGS sequence"/>
</dbReference>
<feature type="region of interest" description="Disordered" evidence="1">
    <location>
        <begin position="182"/>
        <end position="204"/>
    </location>
</feature>
<organism evidence="2 3">
    <name type="scientific">Laetiporus sulphureus 93-53</name>
    <dbReference type="NCBI Taxonomy" id="1314785"/>
    <lineage>
        <taxon>Eukaryota</taxon>
        <taxon>Fungi</taxon>
        <taxon>Dikarya</taxon>
        <taxon>Basidiomycota</taxon>
        <taxon>Agaricomycotina</taxon>
        <taxon>Agaricomycetes</taxon>
        <taxon>Polyporales</taxon>
        <taxon>Laetiporus</taxon>
    </lineage>
</organism>
<evidence type="ECO:0000313" key="2">
    <source>
        <dbReference type="EMBL" id="KZT03475.1"/>
    </source>
</evidence>
<dbReference type="Gene3D" id="6.20.250.70">
    <property type="match status" value="1"/>
</dbReference>
<keyword evidence="3" id="KW-1185">Reference proteome</keyword>
<dbReference type="GeneID" id="63821844"/>
<evidence type="ECO:0000256" key="1">
    <source>
        <dbReference type="SAM" id="MobiDB-lite"/>
    </source>
</evidence>
<protein>
    <submittedName>
        <fullName evidence="2">Uncharacterized protein</fullName>
    </submittedName>
</protein>
<gene>
    <name evidence="2" type="ORF">LAESUDRAFT_659536</name>
</gene>
<dbReference type="OrthoDB" id="76224at2759"/>
<feature type="region of interest" description="Disordered" evidence="1">
    <location>
        <begin position="1"/>
        <end position="58"/>
    </location>
</feature>